<proteinExistence type="predicted"/>
<organism evidence="2 3">
    <name type="scientific">Skermanella aerolata</name>
    <dbReference type="NCBI Taxonomy" id="393310"/>
    <lineage>
        <taxon>Bacteria</taxon>
        <taxon>Pseudomonadati</taxon>
        <taxon>Pseudomonadota</taxon>
        <taxon>Alphaproteobacteria</taxon>
        <taxon>Rhodospirillales</taxon>
        <taxon>Azospirillaceae</taxon>
        <taxon>Skermanella</taxon>
    </lineage>
</organism>
<dbReference type="EMBL" id="BJYZ01000022">
    <property type="protein sequence ID" value="GEO40519.1"/>
    <property type="molecule type" value="Genomic_DNA"/>
</dbReference>
<keyword evidence="3" id="KW-1185">Reference proteome</keyword>
<reference evidence="2 3" key="1">
    <citation type="submission" date="2019-07" db="EMBL/GenBank/DDBJ databases">
        <title>Whole genome shotgun sequence of Skermanella aerolata NBRC 106429.</title>
        <authorList>
            <person name="Hosoyama A."/>
            <person name="Uohara A."/>
            <person name="Ohji S."/>
            <person name="Ichikawa N."/>
        </authorList>
    </citation>
    <scope>NUCLEOTIDE SEQUENCE [LARGE SCALE GENOMIC DNA]</scope>
    <source>
        <strain evidence="2 3">NBRC 106429</strain>
    </source>
</reference>
<feature type="transmembrane region" description="Helical" evidence="1">
    <location>
        <begin position="38"/>
        <end position="60"/>
    </location>
</feature>
<dbReference type="AlphaFoldDB" id="A0A512DVL9"/>
<dbReference type="OrthoDB" id="7366690at2"/>
<keyword evidence="1" id="KW-1133">Transmembrane helix</keyword>
<protein>
    <submittedName>
        <fullName evidence="2">Uncharacterized protein</fullName>
    </submittedName>
</protein>
<sequence>MLLPLITLPSTAFGPFSVIPLLEISLRSMTARIGTIPVAYETVFVGALLLVGVGLSFLVLPKARR</sequence>
<evidence type="ECO:0000313" key="2">
    <source>
        <dbReference type="EMBL" id="GEO40519.1"/>
    </source>
</evidence>
<keyword evidence="1" id="KW-0472">Membrane</keyword>
<evidence type="ECO:0000256" key="1">
    <source>
        <dbReference type="SAM" id="Phobius"/>
    </source>
</evidence>
<dbReference type="RefSeq" id="WP_044430492.1">
    <property type="nucleotide sequence ID" value="NZ_BJYZ01000022.1"/>
</dbReference>
<dbReference type="Proteomes" id="UP000321523">
    <property type="component" value="Unassembled WGS sequence"/>
</dbReference>
<evidence type="ECO:0000313" key="3">
    <source>
        <dbReference type="Proteomes" id="UP000321523"/>
    </source>
</evidence>
<name>A0A512DVL9_9PROT</name>
<accession>A0A512DVL9</accession>
<gene>
    <name evidence="2" type="ORF">SAE02_46670</name>
</gene>
<comment type="caution">
    <text evidence="2">The sequence shown here is derived from an EMBL/GenBank/DDBJ whole genome shotgun (WGS) entry which is preliminary data.</text>
</comment>
<keyword evidence="1" id="KW-0812">Transmembrane</keyword>